<keyword evidence="5 7" id="KW-0472">Membrane</keyword>
<gene>
    <name evidence="7" type="primary">parC</name>
    <name evidence="12" type="ORF">SAMN05192549_106415</name>
</gene>
<feature type="domain" description="Topo IIA-type catalytic" evidence="11">
    <location>
        <begin position="128"/>
        <end position="611"/>
    </location>
</feature>
<evidence type="ECO:0000313" key="12">
    <source>
        <dbReference type="EMBL" id="SHN27510.1"/>
    </source>
</evidence>
<keyword evidence="13" id="KW-1185">Reference proteome</keyword>
<dbReference type="NCBIfam" id="NF004044">
    <property type="entry name" value="PRK05561.1"/>
    <property type="match status" value="1"/>
</dbReference>
<dbReference type="InterPro" id="IPR013757">
    <property type="entry name" value="Topo_IIA_A_a_sf"/>
</dbReference>
<dbReference type="Proteomes" id="UP000184339">
    <property type="component" value="Unassembled WGS sequence"/>
</dbReference>
<name>A0A1M7QA81_9BURK</name>
<feature type="site" description="Transition state stabilizer" evidence="7">
    <location>
        <position position="215"/>
    </location>
</feature>
<keyword evidence="4 7" id="KW-0238">DNA-binding</keyword>
<dbReference type="Pfam" id="PF00521">
    <property type="entry name" value="DNA_topoisoIV"/>
    <property type="match status" value="1"/>
</dbReference>
<dbReference type="EMBL" id="FRCX01000006">
    <property type="protein sequence ID" value="SHN27510.1"/>
    <property type="molecule type" value="Genomic_DNA"/>
</dbReference>
<feature type="site" description="Interaction with DNA" evidence="7">
    <location>
        <position position="172"/>
    </location>
</feature>
<dbReference type="InterPro" id="IPR013758">
    <property type="entry name" value="Topo_IIA_A/C_ab"/>
</dbReference>
<comment type="similarity">
    <text evidence="7">Belongs to the type II topoisomerase GyrA/ParC subunit family. ParC type 1 subfamily.</text>
</comment>
<dbReference type="CDD" id="cd00187">
    <property type="entry name" value="TOP4c"/>
    <property type="match status" value="1"/>
</dbReference>
<dbReference type="GO" id="GO:0019897">
    <property type="term" value="C:extrinsic component of plasma membrane"/>
    <property type="evidence" value="ECO:0007669"/>
    <property type="project" value="UniProtKB-UniRule"/>
</dbReference>
<feature type="compositionally biased region" description="Low complexity" evidence="10">
    <location>
        <begin position="9"/>
        <end position="57"/>
    </location>
</feature>
<keyword evidence="3 7" id="KW-0799">Topoisomerase</keyword>
<dbReference type="NCBIfam" id="TIGR01062">
    <property type="entry name" value="parC_Gneg"/>
    <property type="match status" value="1"/>
</dbReference>
<dbReference type="FunFam" id="1.10.268.10:FF:000001">
    <property type="entry name" value="DNA gyrase subunit A"/>
    <property type="match status" value="1"/>
</dbReference>
<comment type="subcellular location">
    <subcellularLocation>
        <location evidence="7">Cell membrane</location>
        <topology evidence="7">Peripheral membrane protein</topology>
    </subcellularLocation>
</comment>
<dbReference type="Gene3D" id="3.90.199.10">
    <property type="entry name" value="Topoisomerase II, domain 5"/>
    <property type="match status" value="1"/>
</dbReference>
<dbReference type="SMART" id="SM00434">
    <property type="entry name" value="TOP4c"/>
    <property type="match status" value="1"/>
</dbReference>
<comment type="function">
    <text evidence="7">Topoisomerase IV is essential for chromosome segregation. It relaxes supercoiled DNA. Performs the decatenation events required during the replication of a circular DNA molecule.</text>
</comment>
<feature type="active site" description="O-(5'-phospho-DNA)-tyrosine intermediate" evidence="7 8">
    <location>
        <position position="216"/>
    </location>
</feature>
<dbReference type="GO" id="GO:0005737">
    <property type="term" value="C:cytoplasm"/>
    <property type="evidence" value="ECO:0007669"/>
    <property type="project" value="TreeGrafter"/>
</dbReference>
<sequence>MTQANLFDEPAPAQGSAAGQAAPAASTASTPAHAPAEAAAHGQPAPIEAGSDASTDDGGNGGADGNGDGASGGGNGNDGNGGGGDGGMFGGPLGGGDDGDGSDSLTLSTFAERAYLDYAISVVKGRALPDVCDGQKPVQRRILYAMNEMGLNSTAKPRKSATVVGDVLGKLHPHGDQSVYDAMVRMAQDFSLRYPLIDGQGNFGSRDGDGAAAMRYTEARLTPIAKVLLDEINLGTVDFQANYDGSTEEPCLLPARLPMVLLNGASGIAVGLATEIPSHNLGEVAQAAVAMIRNPKISHSELMALVPGPDFPGGGQIITPPSQIADMYSTGRGSMKVRARWKIEELARGQWQAVVTELPPGTSSQKVLEEIEELTNPKIKLGKKTLTPEQLALKSLILNSLDTIRDESGRAAPVRLVFEPKSKNQDQTEFMLMMLAHTSLESSASINLVMIGGDGRPRQKGLTDILQEWITFRFATVTRRTQFKLGKVDARIHILEGRQTILLNIDEVIHIIRNSDEPKAALIARFKLSEIQAEDILEIRLRQLARLEAIKIEQELAELRKDRQVLQDLLDNPSSMKRAIIKEIETDAKTYGDARRTLIEEAQKAVVEQKVVDEPVTVIISEKGWIRARTGIGHDATQFTFKAGDTLYGAFECRTVDNLLAFGSNGKVYSVPVAALPNARGDGVPVTTLIDLAPGARILHYFAGAAATRLMLATSAGFGFETKAGDMVSRIKGGKSFITLDDGDIPLPPTVIPDTASAVAVLSSGARVLVFGMDEMKVLTNGGRGVILMELADKETLLSAKPISQKGVTVYGTGRGGKAQEERLSASALAVHFGKRARKGKELATKIKPTGLVPIV</sequence>
<protein>
    <recommendedName>
        <fullName evidence="7">DNA topoisomerase 4 subunit A</fullName>
        <ecNumber evidence="7">5.6.2.2</ecNumber>
    </recommendedName>
    <alternativeName>
        <fullName evidence="7">Topoisomerase IV subunit A</fullName>
    </alternativeName>
</protein>
<dbReference type="GO" id="GO:0003677">
    <property type="term" value="F:DNA binding"/>
    <property type="evidence" value="ECO:0007669"/>
    <property type="project" value="UniProtKB-UniRule"/>
</dbReference>
<dbReference type="EC" id="5.6.2.2" evidence="7"/>
<dbReference type="GO" id="GO:0003918">
    <property type="term" value="F:DNA topoisomerase type II (double strand cut, ATP-hydrolyzing) activity"/>
    <property type="evidence" value="ECO:0007669"/>
    <property type="project" value="UniProtKB-UniRule"/>
</dbReference>
<dbReference type="HAMAP" id="MF_00936">
    <property type="entry name" value="ParC_type1"/>
    <property type="match status" value="1"/>
</dbReference>
<dbReference type="PANTHER" id="PTHR43493">
    <property type="entry name" value="DNA GYRASE/TOPOISOMERASE SUBUNIT A"/>
    <property type="match status" value="1"/>
</dbReference>
<dbReference type="InterPro" id="IPR006691">
    <property type="entry name" value="GyrA/parC_rep"/>
</dbReference>
<dbReference type="InterPro" id="IPR013760">
    <property type="entry name" value="Topo_IIA-like_dom_sf"/>
</dbReference>
<dbReference type="SUPFAM" id="SSF56719">
    <property type="entry name" value="Type II DNA topoisomerase"/>
    <property type="match status" value="1"/>
</dbReference>
<dbReference type="GO" id="GO:0005524">
    <property type="term" value="F:ATP binding"/>
    <property type="evidence" value="ECO:0007669"/>
    <property type="project" value="InterPro"/>
</dbReference>
<evidence type="ECO:0000256" key="5">
    <source>
        <dbReference type="ARBA" id="ARBA00023136"/>
    </source>
</evidence>
<evidence type="ECO:0000256" key="10">
    <source>
        <dbReference type="SAM" id="MobiDB-lite"/>
    </source>
</evidence>
<dbReference type="PROSITE" id="PS52040">
    <property type="entry name" value="TOPO_IIA"/>
    <property type="match status" value="1"/>
</dbReference>
<dbReference type="InterPro" id="IPR035516">
    <property type="entry name" value="Gyrase/topoIV_suA_C"/>
</dbReference>
<dbReference type="GO" id="GO:0007059">
    <property type="term" value="P:chromosome segregation"/>
    <property type="evidence" value="ECO:0007669"/>
    <property type="project" value="UniProtKB-UniRule"/>
</dbReference>
<reference evidence="13" key="1">
    <citation type="submission" date="2016-11" db="EMBL/GenBank/DDBJ databases">
        <authorList>
            <person name="Varghese N."/>
            <person name="Submissions S."/>
        </authorList>
    </citation>
    <scope>NUCLEOTIDE SEQUENCE [LARGE SCALE GENOMIC DNA]</scope>
    <source>
        <strain evidence="13">Sac-22</strain>
    </source>
</reference>
<evidence type="ECO:0000256" key="3">
    <source>
        <dbReference type="ARBA" id="ARBA00023029"/>
    </source>
</evidence>
<feature type="region of interest" description="Disordered" evidence="10">
    <location>
        <begin position="1"/>
        <end position="100"/>
    </location>
</feature>
<keyword evidence="2 7" id="KW-1003">Cell membrane</keyword>
<dbReference type="Gene3D" id="3.30.1360.40">
    <property type="match status" value="1"/>
</dbReference>
<keyword evidence="9" id="KW-0175">Coiled coil</keyword>
<evidence type="ECO:0000256" key="7">
    <source>
        <dbReference type="HAMAP-Rule" id="MF_00936"/>
    </source>
</evidence>
<organism evidence="12 13">
    <name type="scientific">Duganella sacchari</name>
    <dbReference type="NCBI Taxonomy" id="551987"/>
    <lineage>
        <taxon>Bacteria</taxon>
        <taxon>Pseudomonadati</taxon>
        <taxon>Pseudomonadota</taxon>
        <taxon>Betaproteobacteria</taxon>
        <taxon>Burkholderiales</taxon>
        <taxon>Oxalobacteraceae</taxon>
        <taxon>Telluria group</taxon>
        <taxon>Duganella</taxon>
    </lineage>
</organism>
<feature type="coiled-coil region" evidence="9">
    <location>
        <begin position="542"/>
        <end position="572"/>
    </location>
</feature>
<keyword evidence="6 7" id="KW-0413">Isomerase</keyword>
<accession>A0A1M7QA81</accession>
<evidence type="ECO:0000259" key="11">
    <source>
        <dbReference type="PROSITE" id="PS52040"/>
    </source>
</evidence>
<dbReference type="AlphaFoldDB" id="A0A1M7QA81"/>
<dbReference type="Gene3D" id="1.10.268.10">
    <property type="entry name" value="Topoisomerase, domain 3"/>
    <property type="match status" value="1"/>
</dbReference>
<evidence type="ECO:0000256" key="6">
    <source>
        <dbReference type="ARBA" id="ARBA00023235"/>
    </source>
</evidence>
<feature type="site" description="Interaction with DNA" evidence="7">
    <location>
        <position position="174"/>
    </location>
</feature>
<comment type="subunit">
    <text evidence="7">Heterotetramer composed of ParC and ParE.</text>
</comment>
<comment type="catalytic activity">
    <reaction evidence="1 7 8">
        <text>ATP-dependent breakage, passage and rejoining of double-stranded DNA.</text>
        <dbReference type="EC" id="5.6.2.2"/>
    </reaction>
</comment>
<dbReference type="GO" id="GO:0009330">
    <property type="term" value="C:DNA topoisomerase type II (double strand cut, ATP-hydrolyzing) complex"/>
    <property type="evidence" value="ECO:0007669"/>
    <property type="project" value="UniProtKB-ARBA"/>
</dbReference>
<dbReference type="InterPro" id="IPR050220">
    <property type="entry name" value="Type_II_DNA_Topoisomerases"/>
</dbReference>
<evidence type="ECO:0000256" key="4">
    <source>
        <dbReference type="ARBA" id="ARBA00023125"/>
    </source>
</evidence>
<evidence type="ECO:0000256" key="2">
    <source>
        <dbReference type="ARBA" id="ARBA00022475"/>
    </source>
</evidence>
<dbReference type="Gene3D" id="2.120.10.90">
    <property type="entry name" value="DNA gyrase/topoisomerase IV, subunit A, C-terminal"/>
    <property type="match status" value="1"/>
</dbReference>
<evidence type="ECO:0000313" key="13">
    <source>
        <dbReference type="Proteomes" id="UP000184339"/>
    </source>
</evidence>
<dbReference type="SUPFAM" id="SSF101904">
    <property type="entry name" value="GyrA/ParC C-terminal domain-like"/>
    <property type="match status" value="1"/>
</dbReference>
<dbReference type="InterPro" id="IPR005742">
    <property type="entry name" value="TopoIV_A_Gneg"/>
</dbReference>
<proteinExistence type="inferred from homology"/>
<dbReference type="GO" id="GO:0005694">
    <property type="term" value="C:chromosome"/>
    <property type="evidence" value="ECO:0007669"/>
    <property type="project" value="InterPro"/>
</dbReference>
<dbReference type="InterPro" id="IPR002205">
    <property type="entry name" value="Topo_IIA_dom_A"/>
</dbReference>
<dbReference type="Pfam" id="PF03989">
    <property type="entry name" value="DNA_gyraseA_C"/>
    <property type="match status" value="2"/>
</dbReference>
<evidence type="ECO:0000256" key="1">
    <source>
        <dbReference type="ARBA" id="ARBA00000185"/>
    </source>
</evidence>
<dbReference type="PANTHER" id="PTHR43493:SF1">
    <property type="entry name" value="DNA TOPOISOMERASE 4 SUBUNIT A"/>
    <property type="match status" value="1"/>
</dbReference>
<evidence type="ECO:0000256" key="8">
    <source>
        <dbReference type="PROSITE-ProRule" id="PRU01384"/>
    </source>
</evidence>
<dbReference type="STRING" id="551987.SAMN05192549_106415"/>
<feature type="site" description="Interaction with DNA" evidence="7">
    <location>
        <position position="136"/>
    </location>
</feature>
<dbReference type="GO" id="GO:0006265">
    <property type="term" value="P:DNA topological change"/>
    <property type="evidence" value="ECO:0007669"/>
    <property type="project" value="UniProtKB-UniRule"/>
</dbReference>
<feature type="compositionally biased region" description="Gly residues" evidence="10">
    <location>
        <begin position="58"/>
        <end position="96"/>
    </location>
</feature>
<evidence type="ECO:0000256" key="9">
    <source>
        <dbReference type="SAM" id="Coils"/>
    </source>
</evidence>